<comment type="subcellular location">
    <subcellularLocation>
        <location evidence="8">Cytoplasm</location>
    </subcellularLocation>
</comment>
<sequence length="159" mass="16988">MSSIATTLLHLTDLPIGTLTLVASDTALTGVEFGRSEYAELEQVPNDLLLEAAHQISEYFAGKRQIFDLPIAPQGTEFQRRVWQGLCDIPFGETRSYGDLAAAIGNPKAARAVGMANNRNPIAIVIPCHRVIGADGAMVGYGGGLNIKQALLRLEGVLD</sequence>
<dbReference type="CDD" id="cd06445">
    <property type="entry name" value="ATase"/>
    <property type="match status" value="1"/>
</dbReference>
<keyword evidence="3 8" id="KW-0489">Methyltransferase</keyword>
<evidence type="ECO:0000256" key="7">
    <source>
        <dbReference type="ARBA" id="ARBA00049348"/>
    </source>
</evidence>
<dbReference type="HAMAP" id="MF_00772">
    <property type="entry name" value="OGT"/>
    <property type="match status" value="1"/>
</dbReference>
<dbReference type="PROSITE" id="PS00374">
    <property type="entry name" value="MGMT"/>
    <property type="match status" value="1"/>
</dbReference>
<evidence type="ECO:0000256" key="5">
    <source>
        <dbReference type="ARBA" id="ARBA00022763"/>
    </source>
</evidence>
<keyword evidence="4 8" id="KW-0808">Transferase</keyword>
<dbReference type="Proteomes" id="UP000629025">
    <property type="component" value="Unassembled WGS sequence"/>
</dbReference>
<comment type="caution">
    <text evidence="11">The sequence shown here is derived from an EMBL/GenBank/DDBJ whole genome shotgun (WGS) entry which is preliminary data.</text>
</comment>
<feature type="domain" description="Methylguanine DNA methyltransferase ribonuclease-like" evidence="10">
    <location>
        <begin position="10"/>
        <end position="72"/>
    </location>
</feature>
<dbReference type="NCBIfam" id="TIGR00589">
    <property type="entry name" value="ogt"/>
    <property type="match status" value="1"/>
</dbReference>
<dbReference type="InterPro" id="IPR036388">
    <property type="entry name" value="WH-like_DNA-bd_sf"/>
</dbReference>
<dbReference type="Pfam" id="PF01035">
    <property type="entry name" value="DNA_binding_1"/>
    <property type="match status" value="1"/>
</dbReference>
<evidence type="ECO:0000259" key="9">
    <source>
        <dbReference type="Pfam" id="PF01035"/>
    </source>
</evidence>
<comment type="similarity">
    <text evidence="8">Belongs to the MGMT family.</text>
</comment>
<organism evidence="11 12">
    <name type="scientific">Marinobacterium zhoushanense</name>
    <dbReference type="NCBI Taxonomy" id="1679163"/>
    <lineage>
        <taxon>Bacteria</taxon>
        <taxon>Pseudomonadati</taxon>
        <taxon>Pseudomonadota</taxon>
        <taxon>Gammaproteobacteria</taxon>
        <taxon>Oceanospirillales</taxon>
        <taxon>Oceanospirillaceae</taxon>
        <taxon>Marinobacterium</taxon>
    </lineage>
</organism>
<comment type="function">
    <text evidence="8">Involved in the cellular defense against the biological effects of O6-methylguanine (O6-MeG) and O4-methylthymine (O4-MeT) in DNA. Repairs the methylated nucleobase in DNA by stoichiometrically transferring the methyl group to a cysteine residue in the enzyme. This is a suicide reaction: the enzyme is irreversibly inactivated.</text>
</comment>
<feature type="active site" description="Nucleophile; methyl group acceptor" evidence="8">
    <location>
        <position position="128"/>
    </location>
</feature>
<gene>
    <name evidence="11" type="primary">ogt</name>
    <name evidence="11" type="ORF">GCM10011352_22600</name>
</gene>
<evidence type="ECO:0000256" key="2">
    <source>
        <dbReference type="ARBA" id="ARBA00022490"/>
    </source>
</evidence>
<evidence type="ECO:0000313" key="12">
    <source>
        <dbReference type="Proteomes" id="UP000629025"/>
    </source>
</evidence>
<dbReference type="InterPro" id="IPR014048">
    <property type="entry name" value="MethylDNA_cys_MeTrfase_DNA-bd"/>
</dbReference>
<dbReference type="InterPro" id="IPR001497">
    <property type="entry name" value="MethylDNA_cys_MeTrfase_AS"/>
</dbReference>
<keyword evidence="2 8" id="KW-0963">Cytoplasm</keyword>
<dbReference type="InterPro" id="IPR023546">
    <property type="entry name" value="MGMT"/>
</dbReference>
<dbReference type="PANTHER" id="PTHR10815:SF5">
    <property type="entry name" value="METHYLATED-DNA--PROTEIN-CYSTEINE METHYLTRANSFERASE"/>
    <property type="match status" value="1"/>
</dbReference>
<dbReference type="SUPFAM" id="SSF46767">
    <property type="entry name" value="Methylated DNA-protein cysteine methyltransferase, C-terminal domain"/>
    <property type="match status" value="1"/>
</dbReference>
<keyword evidence="12" id="KW-1185">Reference proteome</keyword>
<dbReference type="GO" id="GO:0008168">
    <property type="term" value="F:methyltransferase activity"/>
    <property type="evidence" value="ECO:0007669"/>
    <property type="project" value="UniProtKB-KW"/>
</dbReference>
<evidence type="ECO:0000256" key="6">
    <source>
        <dbReference type="ARBA" id="ARBA00023204"/>
    </source>
</evidence>
<reference evidence="12" key="1">
    <citation type="journal article" date="2019" name="Int. J. Syst. Evol. Microbiol.">
        <title>The Global Catalogue of Microorganisms (GCM) 10K type strain sequencing project: providing services to taxonomists for standard genome sequencing and annotation.</title>
        <authorList>
            <consortium name="The Broad Institute Genomics Platform"/>
            <consortium name="The Broad Institute Genome Sequencing Center for Infectious Disease"/>
            <person name="Wu L."/>
            <person name="Ma J."/>
        </authorList>
    </citation>
    <scope>NUCLEOTIDE SEQUENCE [LARGE SCALE GENOMIC DNA]</scope>
    <source>
        <strain evidence="12">CGMCC 1.15341</strain>
    </source>
</reference>
<protein>
    <recommendedName>
        <fullName evidence="8">Methylated-DNA--protein-cysteine methyltransferase</fullName>
        <ecNumber evidence="8">2.1.1.63</ecNumber>
    </recommendedName>
    <alternativeName>
        <fullName evidence="8">6-O-methylguanine-DNA methyltransferase</fullName>
        <shortName evidence="8">MGMT</shortName>
    </alternativeName>
    <alternativeName>
        <fullName evidence="8">O-6-methylguanine-DNA-alkyltransferase</fullName>
    </alternativeName>
</protein>
<dbReference type="InterPro" id="IPR036631">
    <property type="entry name" value="MGMT_N_sf"/>
</dbReference>
<dbReference type="InterPro" id="IPR036217">
    <property type="entry name" value="MethylDNA_cys_MeTrfase_DNAb"/>
</dbReference>
<dbReference type="Gene3D" id="3.30.160.70">
    <property type="entry name" value="Methylated DNA-protein cysteine methyltransferase domain"/>
    <property type="match status" value="1"/>
</dbReference>
<dbReference type="GO" id="GO:0032259">
    <property type="term" value="P:methylation"/>
    <property type="evidence" value="ECO:0007669"/>
    <property type="project" value="UniProtKB-KW"/>
</dbReference>
<keyword evidence="5 8" id="KW-0227">DNA damage</keyword>
<comment type="catalytic activity">
    <reaction evidence="1 8">
        <text>a 4-O-methyl-thymidine in DNA + L-cysteinyl-[protein] = a thymidine in DNA + S-methyl-L-cysteinyl-[protein]</text>
        <dbReference type="Rhea" id="RHEA:53428"/>
        <dbReference type="Rhea" id="RHEA-COMP:10131"/>
        <dbReference type="Rhea" id="RHEA-COMP:10132"/>
        <dbReference type="Rhea" id="RHEA-COMP:13555"/>
        <dbReference type="Rhea" id="RHEA-COMP:13556"/>
        <dbReference type="ChEBI" id="CHEBI:29950"/>
        <dbReference type="ChEBI" id="CHEBI:82612"/>
        <dbReference type="ChEBI" id="CHEBI:137386"/>
        <dbReference type="ChEBI" id="CHEBI:137387"/>
        <dbReference type="EC" id="2.1.1.63"/>
    </reaction>
</comment>
<dbReference type="Gene3D" id="1.10.10.10">
    <property type="entry name" value="Winged helix-like DNA-binding domain superfamily/Winged helix DNA-binding domain"/>
    <property type="match status" value="1"/>
</dbReference>
<evidence type="ECO:0000256" key="1">
    <source>
        <dbReference type="ARBA" id="ARBA00001286"/>
    </source>
</evidence>
<keyword evidence="6 8" id="KW-0234">DNA repair</keyword>
<evidence type="ECO:0000259" key="10">
    <source>
        <dbReference type="Pfam" id="PF02870"/>
    </source>
</evidence>
<dbReference type="PANTHER" id="PTHR10815">
    <property type="entry name" value="METHYLATED-DNA--PROTEIN-CYSTEINE METHYLTRANSFERASE"/>
    <property type="match status" value="1"/>
</dbReference>
<dbReference type="EMBL" id="BMIJ01000004">
    <property type="protein sequence ID" value="GGB95982.1"/>
    <property type="molecule type" value="Genomic_DNA"/>
</dbReference>
<dbReference type="SUPFAM" id="SSF53155">
    <property type="entry name" value="Methylated DNA-protein cysteine methyltransferase domain"/>
    <property type="match status" value="1"/>
</dbReference>
<dbReference type="RefSeq" id="WP_188748307.1">
    <property type="nucleotide sequence ID" value="NZ_BMIJ01000004.1"/>
</dbReference>
<accession>A0ABQ1KCY4</accession>
<dbReference type="Pfam" id="PF02870">
    <property type="entry name" value="Methyltransf_1N"/>
    <property type="match status" value="1"/>
</dbReference>
<name>A0ABQ1KCY4_9GAMM</name>
<evidence type="ECO:0000256" key="4">
    <source>
        <dbReference type="ARBA" id="ARBA00022679"/>
    </source>
</evidence>
<comment type="catalytic activity">
    <reaction evidence="7 8">
        <text>a 6-O-methyl-2'-deoxyguanosine in DNA + L-cysteinyl-[protein] = S-methyl-L-cysteinyl-[protein] + a 2'-deoxyguanosine in DNA</text>
        <dbReference type="Rhea" id="RHEA:24000"/>
        <dbReference type="Rhea" id="RHEA-COMP:10131"/>
        <dbReference type="Rhea" id="RHEA-COMP:10132"/>
        <dbReference type="Rhea" id="RHEA-COMP:11367"/>
        <dbReference type="Rhea" id="RHEA-COMP:11368"/>
        <dbReference type="ChEBI" id="CHEBI:29950"/>
        <dbReference type="ChEBI" id="CHEBI:82612"/>
        <dbReference type="ChEBI" id="CHEBI:85445"/>
        <dbReference type="ChEBI" id="CHEBI:85448"/>
        <dbReference type="EC" id="2.1.1.63"/>
    </reaction>
</comment>
<dbReference type="EC" id="2.1.1.63" evidence="8"/>
<proteinExistence type="inferred from homology"/>
<evidence type="ECO:0000256" key="3">
    <source>
        <dbReference type="ARBA" id="ARBA00022603"/>
    </source>
</evidence>
<evidence type="ECO:0000256" key="8">
    <source>
        <dbReference type="HAMAP-Rule" id="MF_00772"/>
    </source>
</evidence>
<evidence type="ECO:0000313" key="11">
    <source>
        <dbReference type="EMBL" id="GGB95982.1"/>
    </source>
</evidence>
<comment type="miscellaneous">
    <text evidence="8">This enzyme catalyzes only one turnover and therefore is not strictly catalytic. According to one definition, an enzyme is a biocatalyst that acts repeatedly and over many reaction cycles.</text>
</comment>
<dbReference type="InterPro" id="IPR008332">
    <property type="entry name" value="MethylG_MeTrfase_N"/>
</dbReference>
<feature type="domain" description="Methylated-DNA-[protein]-cysteine S-methyltransferase DNA binding" evidence="9">
    <location>
        <begin position="77"/>
        <end position="157"/>
    </location>
</feature>